<feature type="compositionally biased region" description="Basic and acidic residues" evidence="1">
    <location>
        <begin position="101"/>
        <end position="112"/>
    </location>
</feature>
<feature type="region of interest" description="Disordered" evidence="1">
    <location>
        <begin position="101"/>
        <end position="126"/>
    </location>
</feature>
<dbReference type="AlphaFoldDB" id="A0A922LDL7"/>
<comment type="caution">
    <text evidence="2">The sequence shown here is derived from an EMBL/GenBank/DDBJ whole genome shotgun (WGS) entry which is preliminary data.</text>
</comment>
<sequence length="436" mass="51514">MSNSSSTVTVHRFAKIHDLLSKTLASKKSSKTNNINICLSKQSPSSSLLYGLRDKIKRNEFSKVEQILASKLKFINKTNQLQYDSSIDDDFSLNTITTEKDPKQPLFEHGDKMSLSSNDSDIYDDDTERKQNDMVKNLEERYYLENKCHEIYLVRRQITNLLKEFYKNCLAKPKQMGKYCDNLVHAHKCLLIAGEEQKLIKRQIEMLKSNNNKFKNKINKNNNYDNNLQHNLFNQKPCIAIKSVSIKLREPRFRQIFLRDQTGCFLICLIEHEYRLREKPIIFINEVDDQFKDSITIDINEILDTDKNDFNVMIKFFFMFHPIDVRHQCRHPKHEINWKKFIPIRGLMAKIMCTNRIFQWKKRQLDLKQIDVISVAHCLDQQPMTSSFTLLGQLKLDHSNVHRQTFRLEQFNHCSIFDSEIILDSELSTDNNNEFM</sequence>
<name>A0A922LDL7_DERFA</name>
<evidence type="ECO:0000313" key="3">
    <source>
        <dbReference type="Proteomes" id="UP000790347"/>
    </source>
</evidence>
<proteinExistence type="predicted"/>
<organism evidence="2 3">
    <name type="scientific">Dermatophagoides farinae</name>
    <name type="common">American house dust mite</name>
    <dbReference type="NCBI Taxonomy" id="6954"/>
    <lineage>
        <taxon>Eukaryota</taxon>
        <taxon>Metazoa</taxon>
        <taxon>Ecdysozoa</taxon>
        <taxon>Arthropoda</taxon>
        <taxon>Chelicerata</taxon>
        <taxon>Arachnida</taxon>
        <taxon>Acari</taxon>
        <taxon>Acariformes</taxon>
        <taxon>Sarcoptiformes</taxon>
        <taxon>Astigmata</taxon>
        <taxon>Psoroptidia</taxon>
        <taxon>Analgoidea</taxon>
        <taxon>Pyroglyphidae</taxon>
        <taxon>Dermatophagoidinae</taxon>
        <taxon>Dermatophagoides</taxon>
    </lineage>
</organism>
<dbReference type="Proteomes" id="UP000790347">
    <property type="component" value="Unassembled WGS sequence"/>
</dbReference>
<dbReference type="EMBL" id="ASGP02000001">
    <property type="protein sequence ID" value="KAH9529705.1"/>
    <property type="molecule type" value="Genomic_DNA"/>
</dbReference>
<evidence type="ECO:0000256" key="1">
    <source>
        <dbReference type="SAM" id="MobiDB-lite"/>
    </source>
</evidence>
<reference evidence="2" key="1">
    <citation type="submission" date="2013-05" db="EMBL/GenBank/DDBJ databases">
        <authorList>
            <person name="Yim A.K.Y."/>
            <person name="Chan T.F."/>
            <person name="Ji K.M."/>
            <person name="Liu X.Y."/>
            <person name="Zhou J.W."/>
            <person name="Li R.Q."/>
            <person name="Yang K.Y."/>
            <person name="Li J."/>
            <person name="Li M."/>
            <person name="Law P.T.W."/>
            <person name="Wu Y.L."/>
            <person name="Cai Z.L."/>
            <person name="Qin H."/>
            <person name="Bao Y."/>
            <person name="Leung R.K.K."/>
            <person name="Ng P.K.S."/>
            <person name="Zou J."/>
            <person name="Zhong X.J."/>
            <person name="Ran P.X."/>
            <person name="Zhong N.S."/>
            <person name="Liu Z.G."/>
            <person name="Tsui S.K.W."/>
        </authorList>
    </citation>
    <scope>NUCLEOTIDE SEQUENCE</scope>
    <source>
        <strain evidence="2">Derf</strain>
        <tissue evidence="2">Whole organism</tissue>
    </source>
</reference>
<gene>
    <name evidence="2" type="ORF">DERF_003574</name>
</gene>
<keyword evidence="3" id="KW-1185">Reference proteome</keyword>
<accession>A0A922LDL7</accession>
<protein>
    <submittedName>
        <fullName evidence="2">Uncharacterized protein</fullName>
    </submittedName>
</protein>
<evidence type="ECO:0000313" key="2">
    <source>
        <dbReference type="EMBL" id="KAH9529705.1"/>
    </source>
</evidence>
<reference evidence="2" key="2">
    <citation type="journal article" date="2022" name="Res Sq">
        <title>Comparative Genomics Reveals Insights into the Divergent Evolution of Astigmatic Mites and Household Pest Adaptations.</title>
        <authorList>
            <person name="Xiong Q."/>
            <person name="Wan A.T.-Y."/>
            <person name="Liu X.-Y."/>
            <person name="Fung C.S.-H."/>
            <person name="Xiao X."/>
            <person name="Malainual N."/>
            <person name="Hou J."/>
            <person name="Wang L."/>
            <person name="Wang M."/>
            <person name="Yang K."/>
            <person name="Cui Y."/>
            <person name="Leung E."/>
            <person name="Nong W."/>
            <person name="Shin S.-K."/>
            <person name="Au S."/>
            <person name="Jeong K.Y."/>
            <person name="Chew F.T."/>
            <person name="Hui J."/>
            <person name="Leung T.F."/>
            <person name="Tungtrongchitr A."/>
            <person name="Zhong N."/>
            <person name="Liu Z."/>
            <person name="Tsui S."/>
        </authorList>
    </citation>
    <scope>NUCLEOTIDE SEQUENCE</scope>
    <source>
        <strain evidence="2">Derf</strain>
        <tissue evidence="2">Whole organism</tissue>
    </source>
</reference>